<feature type="compositionally biased region" description="Low complexity" evidence="1">
    <location>
        <begin position="367"/>
        <end position="379"/>
    </location>
</feature>
<dbReference type="EMBL" id="JANBUY010000077">
    <property type="protein sequence ID" value="KAJ2864777.1"/>
    <property type="molecule type" value="Genomic_DNA"/>
</dbReference>
<evidence type="ECO:0000256" key="2">
    <source>
        <dbReference type="SAM" id="SignalP"/>
    </source>
</evidence>
<protein>
    <submittedName>
        <fullName evidence="3">Uncharacterized protein</fullName>
    </submittedName>
</protein>
<dbReference type="AlphaFoldDB" id="A0A9W8IJA3"/>
<organism evidence="3 4">
    <name type="scientific">Coemansia aciculifera</name>
    <dbReference type="NCBI Taxonomy" id="417176"/>
    <lineage>
        <taxon>Eukaryota</taxon>
        <taxon>Fungi</taxon>
        <taxon>Fungi incertae sedis</taxon>
        <taxon>Zoopagomycota</taxon>
        <taxon>Kickxellomycotina</taxon>
        <taxon>Kickxellomycetes</taxon>
        <taxon>Kickxellales</taxon>
        <taxon>Kickxellaceae</taxon>
        <taxon>Coemansia</taxon>
    </lineage>
</organism>
<keyword evidence="4" id="KW-1185">Reference proteome</keyword>
<name>A0A9W8IJA3_9FUNG</name>
<evidence type="ECO:0000313" key="3">
    <source>
        <dbReference type="EMBL" id="KAJ2864777.1"/>
    </source>
</evidence>
<comment type="caution">
    <text evidence="3">The sequence shown here is derived from an EMBL/GenBank/DDBJ whole genome shotgun (WGS) entry which is preliminary data.</text>
</comment>
<proteinExistence type="predicted"/>
<dbReference type="Proteomes" id="UP001140074">
    <property type="component" value="Unassembled WGS sequence"/>
</dbReference>
<reference evidence="3" key="1">
    <citation type="submission" date="2022-07" db="EMBL/GenBank/DDBJ databases">
        <title>Phylogenomic reconstructions and comparative analyses of Kickxellomycotina fungi.</title>
        <authorList>
            <person name="Reynolds N.K."/>
            <person name="Stajich J.E."/>
            <person name="Barry K."/>
            <person name="Grigoriev I.V."/>
            <person name="Crous P."/>
            <person name="Smith M.E."/>
        </authorList>
    </citation>
    <scope>NUCLEOTIDE SEQUENCE</scope>
    <source>
        <strain evidence="3">RSA 476</strain>
    </source>
</reference>
<gene>
    <name evidence="3" type="ORF">GGH94_002667</name>
</gene>
<sequence length="405" mass="40275">MKTILSSSALVGSILVAFVSGQEGVPTDAPTDEVAYGARANSKNPIDAFIATYSNKWVASALQSVLDEQNSLLSKFPSLHSQVLSIEADFINDLHEDNALAHFSTFSSKMEKLNGSENSRPMAFVAGMVLIATNMKITLVTLFAVGVLSQTVPPIAAPAATDGIALAAAPSPLPLPGAVSAPAIAAVTGPSSPAAALGSSPISANVDQINGVVASVQNAFTTVQNPLATPTSPASSAPTSGSSGASSSGSSGATSSGGSSSGSSGASSGTSGSSDASDNSGSATATATSDDDNSDSGSATESSENSHSATSGTHKPSSSHSHTSSDDEQSESDEQSDSDEQSESEKSSTRTSSSQASQSESDENSFSDESSVIEESSSSNGGVSWNRPMGVVLCVAGAIGAISLF</sequence>
<feature type="compositionally biased region" description="Low complexity" evidence="1">
    <location>
        <begin position="349"/>
        <end position="359"/>
    </location>
</feature>
<evidence type="ECO:0000256" key="1">
    <source>
        <dbReference type="SAM" id="MobiDB-lite"/>
    </source>
</evidence>
<feature type="compositionally biased region" description="Polar residues" evidence="1">
    <location>
        <begin position="301"/>
        <end position="316"/>
    </location>
</feature>
<feature type="region of interest" description="Disordered" evidence="1">
    <location>
        <begin position="227"/>
        <end position="387"/>
    </location>
</feature>
<accession>A0A9W8IJA3</accession>
<feature type="compositionally biased region" description="Low complexity" evidence="1">
    <location>
        <begin position="228"/>
        <end position="288"/>
    </location>
</feature>
<feature type="chain" id="PRO_5040785701" evidence="2">
    <location>
        <begin position="22"/>
        <end position="405"/>
    </location>
</feature>
<feature type="compositionally biased region" description="Acidic residues" evidence="1">
    <location>
        <begin position="326"/>
        <end position="342"/>
    </location>
</feature>
<keyword evidence="2" id="KW-0732">Signal</keyword>
<evidence type="ECO:0000313" key="4">
    <source>
        <dbReference type="Proteomes" id="UP001140074"/>
    </source>
</evidence>
<feature type="signal peptide" evidence="2">
    <location>
        <begin position="1"/>
        <end position="21"/>
    </location>
</feature>